<dbReference type="Proteomes" id="UP000054995">
    <property type="component" value="Unassembled WGS sequence"/>
</dbReference>
<dbReference type="EMBL" id="JYDT01000006">
    <property type="protein sequence ID" value="KRY92570.1"/>
    <property type="molecule type" value="Genomic_DNA"/>
</dbReference>
<name>A0A0V1G2L7_TRIPS</name>
<comment type="caution">
    <text evidence="1">The sequence shown here is derived from an EMBL/GenBank/DDBJ whole genome shotgun (WGS) entry which is preliminary data.</text>
</comment>
<evidence type="ECO:0000313" key="2">
    <source>
        <dbReference type="Proteomes" id="UP000054995"/>
    </source>
</evidence>
<dbReference type="OrthoDB" id="5912669at2759"/>
<evidence type="ECO:0000313" key="1">
    <source>
        <dbReference type="EMBL" id="KRY92570.1"/>
    </source>
</evidence>
<proteinExistence type="predicted"/>
<keyword evidence="2" id="KW-1185">Reference proteome</keyword>
<reference evidence="1 2" key="1">
    <citation type="submission" date="2015-01" db="EMBL/GenBank/DDBJ databases">
        <title>Evolution of Trichinella species and genotypes.</title>
        <authorList>
            <person name="Korhonen P.K."/>
            <person name="Edoardo P."/>
            <person name="Giuseppe L.R."/>
            <person name="Gasser R.B."/>
        </authorList>
    </citation>
    <scope>NUCLEOTIDE SEQUENCE [LARGE SCALE GENOMIC DNA]</scope>
    <source>
        <strain evidence="1">ISS470</strain>
    </source>
</reference>
<sequence length="314" mass="35478">MPTQPISSCTNTSLNLMSMCSMIYLGSTLFCDSFAIMSRTEADLIHAELTRSGRFSSCFCNPDGLFGLQPCAEWKIFIFLVRQNLFPKPTTIASTFANFSSCVSHLADQLASPAFSDWEEFNRHGTKFLNYWQKNFSCTADIAVIVTDQTDRSVLIARFSDRFLQMIRRHPAVRLTSDDVLFIERRTSWYDLLRDFTVKLGQSFIDKAEQNKPSHPVSMPLWAVVILICSLVLVPVSIAIERLVFASRLLRMKKNSESRPQALLSHWRAGFAAGMLTQNLTDVKNRKVNQSSSIRVWPGGLRTQRISNASGTNL</sequence>
<protein>
    <submittedName>
        <fullName evidence="1">Uncharacterized protein</fullName>
    </submittedName>
</protein>
<gene>
    <name evidence="1" type="ORF">T4D_5895</name>
</gene>
<accession>A0A0V1G2L7</accession>
<organism evidence="1 2">
    <name type="scientific">Trichinella pseudospiralis</name>
    <name type="common">Parasitic roundworm</name>
    <dbReference type="NCBI Taxonomy" id="6337"/>
    <lineage>
        <taxon>Eukaryota</taxon>
        <taxon>Metazoa</taxon>
        <taxon>Ecdysozoa</taxon>
        <taxon>Nematoda</taxon>
        <taxon>Enoplea</taxon>
        <taxon>Dorylaimia</taxon>
        <taxon>Trichinellida</taxon>
        <taxon>Trichinellidae</taxon>
        <taxon>Trichinella</taxon>
    </lineage>
</organism>